<comment type="caution">
    <text evidence="2">The sequence shown here is derived from an EMBL/GenBank/DDBJ whole genome shotgun (WGS) entry which is preliminary data.</text>
</comment>
<protein>
    <recommendedName>
        <fullName evidence="1">Heterokaryon incompatibility domain-containing protein</fullName>
    </recommendedName>
</protein>
<accession>A0A428RE96</accession>
<evidence type="ECO:0000313" key="3">
    <source>
        <dbReference type="Proteomes" id="UP000287972"/>
    </source>
</evidence>
<organism evidence="2 3">
    <name type="scientific">Fusarium floridanum</name>
    <dbReference type="NCBI Taxonomy" id="1325733"/>
    <lineage>
        <taxon>Eukaryota</taxon>
        <taxon>Fungi</taxon>
        <taxon>Dikarya</taxon>
        <taxon>Ascomycota</taxon>
        <taxon>Pezizomycotina</taxon>
        <taxon>Sordariomycetes</taxon>
        <taxon>Hypocreomycetidae</taxon>
        <taxon>Hypocreales</taxon>
        <taxon>Nectriaceae</taxon>
        <taxon>Fusarium</taxon>
        <taxon>Fusarium solani species complex</taxon>
    </lineage>
</organism>
<proteinExistence type="predicted"/>
<name>A0A428RE96_9HYPO</name>
<evidence type="ECO:0000259" key="1">
    <source>
        <dbReference type="Pfam" id="PF06985"/>
    </source>
</evidence>
<dbReference type="EMBL" id="NKCL01000326">
    <property type="protein sequence ID" value="RSL75866.1"/>
    <property type="molecule type" value="Genomic_DNA"/>
</dbReference>
<dbReference type="PANTHER" id="PTHR33112:SF8">
    <property type="entry name" value="HETEROKARYON INCOMPATIBILITY DOMAIN-CONTAINING PROTEIN"/>
    <property type="match status" value="1"/>
</dbReference>
<dbReference type="InterPro" id="IPR010730">
    <property type="entry name" value="HET"/>
</dbReference>
<dbReference type="Pfam" id="PF06985">
    <property type="entry name" value="HET"/>
    <property type="match status" value="1"/>
</dbReference>
<dbReference type="Proteomes" id="UP000287972">
    <property type="component" value="Unassembled WGS sequence"/>
</dbReference>
<evidence type="ECO:0000313" key="2">
    <source>
        <dbReference type="EMBL" id="RSL75866.1"/>
    </source>
</evidence>
<dbReference type="AlphaFoldDB" id="A0A428RE96"/>
<gene>
    <name evidence="2" type="ORF">CEP51_010480</name>
</gene>
<dbReference type="PANTHER" id="PTHR33112">
    <property type="entry name" value="DOMAIN PROTEIN, PUTATIVE-RELATED"/>
    <property type="match status" value="1"/>
</dbReference>
<feature type="domain" description="Heterokaryon incompatibility" evidence="1">
    <location>
        <begin position="215"/>
        <end position="381"/>
    </location>
</feature>
<sequence length="663" mass="76053">MKVPTIPDVKPHCTNDHLCFACNNILVRPHDKAAEFENFEERSGTEVTNSIKAGCRLCTMLGEILKIRHLSLSHTTTRITPRLVVLNEMTPDLWVGTRGSARRKYCRMNYLLHTKEGVGDVDIALVPKDDEPIIRPFAPFRKNAEFPLSLSTNSTPSFEFIKKWSTLCRNSHDICNSDRGPEIWVPTRLVDVSDADSQRPRVVVTASEHIGDCEYLCLTHRWIDMRLKLESTNIDELRKEIPIEELSQTFRDAFATTRQLGFRYIWIDSLCIMQDHQREDGWQDWLTESARMGENYKHAALTIAPTPTVDNADEFFSNRDMPQRTPLAVNIEREAPEDMTWSRCIPTQVDVSGHYYCFSEDLWLSQVDRAPLNRRGWVYQERLLSPRTVHFATEVIWECRQDTASEMLPMGFPYSLEKRAFTKNTKCWREKTRGSSKFLDEYGTWMTFVEDFSYCRLTMERDKLPAIAGVAAVVELPNDQYLAGLWRGELVSQLIWRRSERRLTDYEPPTNYRAPSWSWASVNGPIEFAASSFFINKKSRYTAVIIDCKVDLLVANDPFGQVTAAQLCVKADLAYISPQRIAANPGWMLTLDGNKASMRVVTYYLCVFAAHVAWCDDLFLLVLEPTGAKGDIFRRVGLLSIHLESNTPMEGFKVFPDCTITIV</sequence>
<keyword evidence="3" id="KW-1185">Reference proteome</keyword>
<reference evidence="2 3" key="1">
    <citation type="submission" date="2017-06" db="EMBL/GenBank/DDBJ databases">
        <title>Comparative genomic analysis of Ambrosia Fusariam Clade fungi.</title>
        <authorList>
            <person name="Stajich J.E."/>
            <person name="Carrillo J."/>
            <person name="Kijimoto T."/>
            <person name="Eskalen A."/>
            <person name="O'Donnell K."/>
            <person name="Kasson M."/>
        </authorList>
    </citation>
    <scope>NUCLEOTIDE SEQUENCE [LARGE SCALE GENOMIC DNA]</scope>
    <source>
        <strain evidence="2 3">NRRL62606</strain>
    </source>
</reference>